<reference evidence="9" key="1">
    <citation type="submission" date="2023-03" db="EMBL/GenBank/DDBJ databases">
        <authorList>
            <person name="Julca I."/>
        </authorList>
    </citation>
    <scope>NUCLEOTIDE SEQUENCE</scope>
</reference>
<dbReference type="InterPro" id="IPR000504">
    <property type="entry name" value="RRM_dom"/>
</dbReference>
<keyword evidence="3 7" id="KW-0812">Transmembrane</keyword>
<dbReference type="Gene3D" id="1.10.10.1740">
    <property type="entry name" value="Transmembrane protein 14-like"/>
    <property type="match status" value="1"/>
</dbReference>
<organism evidence="9 10">
    <name type="scientific">Oldenlandia corymbosa var. corymbosa</name>
    <dbReference type="NCBI Taxonomy" id="529605"/>
    <lineage>
        <taxon>Eukaryota</taxon>
        <taxon>Viridiplantae</taxon>
        <taxon>Streptophyta</taxon>
        <taxon>Embryophyta</taxon>
        <taxon>Tracheophyta</taxon>
        <taxon>Spermatophyta</taxon>
        <taxon>Magnoliopsida</taxon>
        <taxon>eudicotyledons</taxon>
        <taxon>Gunneridae</taxon>
        <taxon>Pentapetalae</taxon>
        <taxon>asterids</taxon>
        <taxon>lamiids</taxon>
        <taxon>Gentianales</taxon>
        <taxon>Rubiaceae</taxon>
        <taxon>Rubioideae</taxon>
        <taxon>Spermacoceae</taxon>
        <taxon>Hedyotis-Oldenlandia complex</taxon>
        <taxon>Oldenlandia</taxon>
    </lineage>
</organism>
<dbReference type="Pfam" id="PF00076">
    <property type="entry name" value="RRM_1"/>
    <property type="match status" value="1"/>
</dbReference>
<dbReference type="InterPro" id="IPR012677">
    <property type="entry name" value="Nucleotide-bd_a/b_plait_sf"/>
</dbReference>
<feature type="transmembrane region" description="Helical" evidence="7">
    <location>
        <begin position="222"/>
        <end position="241"/>
    </location>
</feature>
<evidence type="ECO:0000256" key="6">
    <source>
        <dbReference type="PROSITE-ProRule" id="PRU00176"/>
    </source>
</evidence>
<protein>
    <submittedName>
        <fullName evidence="9">OLC1v1007556C1</fullName>
    </submittedName>
</protein>
<evidence type="ECO:0000256" key="7">
    <source>
        <dbReference type="SAM" id="Phobius"/>
    </source>
</evidence>
<dbReference type="GO" id="GO:0003723">
    <property type="term" value="F:RNA binding"/>
    <property type="evidence" value="ECO:0007669"/>
    <property type="project" value="UniProtKB-UniRule"/>
</dbReference>
<evidence type="ECO:0000256" key="1">
    <source>
        <dbReference type="ARBA" id="ARBA00004370"/>
    </source>
</evidence>
<dbReference type="SMART" id="SM00360">
    <property type="entry name" value="RRM"/>
    <property type="match status" value="1"/>
</dbReference>
<feature type="domain" description="RRM" evidence="8">
    <location>
        <begin position="43"/>
        <end position="111"/>
    </location>
</feature>
<dbReference type="AlphaFoldDB" id="A0AAV1DLY7"/>
<comment type="subcellular location">
    <subcellularLocation>
        <location evidence="1">Membrane</location>
    </subcellularLocation>
</comment>
<proteinExistence type="inferred from homology"/>
<dbReference type="InterPro" id="IPR035979">
    <property type="entry name" value="RBD_domain_sf"/>
</dbReference>
<keyword evidence="10" id="KW-1185">Reference proteome</keyword>
<gene>
    <name evidence="9" type="ORF">OLC1_LOCUS16205</name>
</gene>
<feature type="transmembrane region" description="Helical" evidence="7">
    <location>
        <begin position="145"/>
        <end position="162"/>
    </location>
</feature>
<evidence type="ECO:0000256" key="5">
    <source>
        <dbReference type="ARBA" id="ARBA00023136"/>
    </source>
</evidence>
<sequence length="245" mass="26084">MNDVEDGDGVVSCFKRNKIALLVLKPESLSILTAAAAPASHRLSFYTTTEDLKKLFTPFGRITQARLILDPRTQRPKGFGFVRFESEIEAQNAVKAINGRFSPLKFSSTSSILSSPALSAKKKQCPGRIRASFIPESGMSMSQKLTLGYAVLVGAGGLMGSLKSGSQMSLLSGGMSASILFYIYTILPTNPVLASSLGLALAVALTAVMGSRFKKTGKIFPAGLVCLISFVMSCGYLHGVLHSLH</sequence>
<dbReference type="InterPro" id="IPR044890">
    <property type="entry name" value="TMEM14_sf"/>
</dbReference>
<evidence type="ECO:0000256" key="4">
    <source>
        <dbReference type="ARBA" id="ARBA00022989"/>
    </source>
</evidence>
<evidence type="ECO:0000313" key="10">
    <source>
        <dbReference type="Proteomes" id="UP001161247"/>
    </source>
</evidence>
<dbReference type="SUPFAM" id="SSF54928">
    <property type="entry name" value="RNA-binding domain, RBD"/>
    <property type="match status" value="1"/>
</dbReference>
<dbReference type="Pfam" id="PF03647">
    <property type="entry name" value="Tmemb_14"/>
    <property type="match status" value="1"/>
</dbReference>
<keyword evidence="6" id="KW-0694">RNA-binding</keyword>
<dbReference type="Gene3D" id="3.30.70.330">
    <property type="match status" value="1"/>
</dbReference>
<dbReference type="GO" id="GO:0015245">
    <property type="term" value="F:fatty acid transmembrane transporter activity"/>
    <property type="evidence" value="ECO:0007669"/>
    <property type="project" value="TreeGrafter"/>
</dbReference>
<name>A0AAV1DLY7_OLDCO</name>
<evidence type="ECO:0000313" key="9">
    <source>
        <dbReference type="EMBL" id="CAI9108045.1"/>
    </source>
</evidence>
<dbReference type="Proteomes" id="UP001161247">
    <property type="component" value="Chromosome 5"/>
</dbReference>
<keyword evidence="4 7" id="KW-1133">Transmembrane helix</keyword>
<accession>A0AAV1DLY7</accession>
<evidence type="ECO:0000259" key="8">
    <source>
        <dbReference type="PROSITE" id="PS50102"/>
    </source>
</evidence>
<dbReference type="PANTHER" id="PTHR12668:SF37">
    <property type="entry name" value="PROTEIN FATTY ACID EXPORT 2, CHLOROPLASTIC"/>
    <property type="match status" value="1"/>
</dbReference>
<dbReference type="PROSITE" id="PS50102">
    <property type="entry name" value="RRM"/>
    <property type="match status" value="1"/>
</dbReference>
<evidence type="ECO:0000256" key="2">
    <source>
        <dbReference type="ARBA" id="ARBA00007590"/>
    </source>
</evidence>
<comment type="similarity">
    <text evidence="2">Belongs to the TMEM14 family.</text>
</comment>
<dbReference type="GO" id="GO:0009706">
    <property type="term" value="C:chloroplast inner membrane"/>
    <property type="evidence" value="ECO:0007669"/>
    <property type="project" value="TreeGrafter"/>
</dbReference>
<dbReference type="PANTHER" id="PTHR12668">
    <property type="entry name" value="TRANSMEMBRANE PROTEIN 14, 15"/>
    <property type="match status" value="1"/>
</dbReference>
<evidence type="ECO:0000256" key="3">
    <source>
        <dbReference type="ARBA" id="ARBA00022692"/>
    </source>
</evidence>
<keyword evidence="5 7" id="KW-0472">Membrane</keyword>
<dbReference type="EMBL" id="OX459122">
    <property type="protein sequence ID" value="CAI9108045.1"/>
    <property type="molecule type" value="Genomic_DNA"/>
</dbReference>
<dbReference type="InterPro" id="IPR005349">
    <property type="entry name" value="TMEM14"/>
</dbReference>